<dbReference type="AlphaFoldDB" id="A0A8H7UPR2"/>
<sequence>MSLNLGVNVRVSVSAHFLRKTRANVVFDELPDTAFVFYGTDIKGRCLSEDAEPSDEDEEEIPVCDEVWDTREVHTDALLISGNNYRSIEAIEVVVPSISTHAHSVNNRWHVDKKAYWWMGNNHLRLNINFGEFMEYGLLVSVLQYHVFEVHCGNWLALNPFYQIGMYLQKSNEVLTRALEPG</sequence>
<protein>
    <submittedName>
        <fullName evidence="1">Uncharacterized protein</fullName>
    </submittedName>
</protein>
<evidence type="ECO:0000313" key="1">
    <source>
        <dbReference type="EMBL" id="KAG2194001.1"/>
    </source>
</evidence>
<comment type="caution">
    <text evidence="1">The sequence shown here is derived from an EMBL/GenBank/DDBJ whole genome shotgun (WGS) entry which is preliminary data.</text>
</comment>
<keyword evidence="2" id="KW-1185">Reference proteome</keyword>
<accession>A0A8H7UPR2</accession>
<gene>
    <name evidence="1" type="ORF">INT47_005003</name>
</gene>
<evidence type="ECO:0000313" key="2">
    <source>
        <dbReference type="Proteomes" id="UP000603453"/>
    </source>
</evidence>
<dbReference type="Proteomes" id="UP000603453">
    <property type="component" value="Unassembled WGS sequence"/>
</dbReference>
<reference evidence="1" key="1">
    <citation type="submission" date="2020-12" db="EMBL/GenBank/DDBJ databases">
        <title>Metabolic potential, ecology and presence of endohyphal bacteria is reflected in genomic diversity of Mucoromycotina.</title>
        <authorList>
            <person name="Muszewska A."/>
            <person name="Okrasinska A."/>
            <person name="Steczkiewicz K."/>
            <person name="Drgas O."/>
            <person name="Orlowska M."/>
            <person name="Perlinska-Lenart U."/>
            <person name="Aleksandrzak-Piekarczyk T."/>
            <person name="Szatraj K."/>
            <person name="Zielenkiewicz U."/>
            <person name="Pilsyk S."/>
            <person name="Malc E."/>
            <person name="Mieczkowski P."/>
            <person name="Kruszewska J.S."/>
            <person name="Biernat P."/>
            <person name="Pawlowska J."/>
        </authorList>
    </citation>
    <scope>NUCLEOTIDE SEQUENCE</scope>
    <source>
        <strain evidence="1">WA0000017839</strain>
    </source>
</reference>
<organism evidence="1 2">
    <name type="scientific">Mucor saturninus</name>
    <dbReference type="NCBI Taxonomy" id="64648"/>
    <lineage>
        <taxon>Eukaryota</taxon>
        <taxon>Fungi</taxon>
        <taxon>Fungi incertae sedis</taxon>
        <taxon>Mucoromycota</taxon>
        <taxon>Mucoromycotina</taxon>
        <taxon>Mucoromycetes</taxon>
        <taxon>Mucorales</taxon>
        <taxon>Mucorineae</taxon>
        <taxon>Mucoraceae</taxon>
        <taxon>Mucor</taxon>
    </lineage>
</organism>
<proteinExistence type="predicted"/>
<name>A0A8H7UPR2_9FUNG</name>
<dbReference type="EMBL" id="JAEPRD010000209">
    <property type="protein sequence ID" value="KAG2194001.1"/>
    <property type="molecule type" value="Genomic_DNA"/>
</dbReference>